<keyword evidence="3" id="KW-0597">Phosphoprotein</keyword>
<keyword evidence="10" id="KW-0175">Coiled coil</keyword>
<dbReference type="Pfam" id="PF02518">
    <property type="entry name" value="HATPase_c"/>
    <property type="match status" value="1"/>
</dbReference>
<dbReference type="EC" id="2.7.13.3" evidence="2"/>
<feature type="domain" description="PAC" evidence="13">
    <location>
        <begin position="82"/>
        <end position="132"/>
    </location>
</feature>
<dbReference type="PROSITE" id="PS50113">
    <property type="entry name" value="PAC"/>
    <property type="match status" value="1"/>
</dbReference>
<dbReference type="InterPro" id="IPR052162">
    <property type="entry name" value="Sensor_kinase/Photoreceptor"/>
</dbReference>
<dbReference type="InterPro" id="IPR000014">
    <property type="entry name" value="PAS"/>
</dbReference>
<evidence type="ECO:0000256" key="8">
    <source>
        <dbReference type="ARBA" id="ARBA00059827"/>
    </source>
</evidence>
<dbReference type="GO" id="GO:0005524">
    <property type="term" value="F:ATP binding"/>
    <property type="evidence" value="ECO:0007669"/>
    <property type="project" value="UniProtKB-KW"/>
</dbReference>
<dbReference type="InterPro" id="IPR005467">
    <property type="entry name" value="His_kinase_dom"/>
</dbReference>
<evidence type="ECO:0000256" key="9">
    <source>
        <dbReference type="ARBA" id="ARBA00070616"/>
    </source>
</evidence>
<dbReference type="FunFam" id="3.30.450.20:FF:000060">
    <property type="entry name" value="Sensor protein FixL"/>
    <property type="match status" value="2"/>
</dbReference>
<dbReference type="InterPro" id="IPR001610">
    <property type="entry name" value="PAC"/>
</dbReference>
<dbReference type="SMART" id="SM00387">
    <property type="entry name" value="HATPase_c"/>
    <property type="match status" value="1"/>
</dbReference>
<evidence type="ECO:0000259" key="11">
    <source>
        <dbReference type="PROSITE" id="PS50109"/>
    </source>
</evidence>
<feature type="domain" description="Histidine kinase" evidence="11">
    <location>
        <begin position="278"/>
        <end position="498"/>
    </location>
</feature>
<dbReference type="AlphaFoldDB" id="A0AA37T8P1"/>
<keyword evidence="4" id="KW-0808">Transferase</keyword>
<dbReference type="PROSITE" id="PS50109">
    <property type="entry name" value="HIS_KIN"/>
    <property type="match status" value="1"/>
</dbReference>
<dbReference type="RefSeq" id="WP_232594383.1">
    <property type="nucleotide sequence ID" value="NZ_BSPD01000064.1"/>
</dbReference>
<evidence type="ECO:0000256" key="1">
    <source>
        <dbReference type="ARBA" id="ARBA00000085"/>
    </source>
</evidence>
<gene>
    <name evidence="14" type="ORF">GCM10007877_27320</name>
</gene>
<reference evidence="14 15" key="1">
    <citation type="journal article" date="2014" name="Int. J. Syst. Evol. Microbiol.">
        <title>Complete genome sequence of Corynebacterium casei LMG S-19264T (=DSM 44701T), isolated from a smear-ripened cheese.</title>
        <authorList>
            <consortium name="US DOE Joint Genome Institute (JGI-PGF)"/>
            <person name="Walter F."/>
            <person name="Albersmeier A."/>
            <person name="Kalinowski J."/>
            <person name="Ruckert C."/>
        </authorList>
    </citation>
    <scope>NUCLEOTIDE SEQUENCE [LARGE SCALE GENOMIC DNA]</scope>
    <source>
        <strain evidence="14 15">NBRC 110095</strain>
    </source>
</reference>
<dbReference type="PRINTS" id="PR00344">
    <property type="entry name" value="BCTRLSENSOR"/>
</dbReference>
<dbReference type="Gene3D" id="3.30.450.20">
    <property type="entry name" value="PAS domain"/>
    <property type="match status" value="2"/>
</dbReference>
<dbReference type="CDD" id="cd00130">
    <property type="entry name" value="PAS"/>
    <property type="match status" value="2"/>
</dbReference>
<dbReference type="PROSITE" id="PS50112">
    <property type="entry name" value="PAS"/>
    <property type="match status" value="2"/>
</dbReference>
<comment type="catalytic activity">
    <reaction evidence="1">
        <text>ATP + protein L-histidine = ADP + protein N-phospho-L-histidine.</text>
        <dbReference type="EC" id="2.7.13.3"/>
    </reaction>
</comment>
<evidence type="ECO:0000256" key="6">
    <source>
        <dbReference type="ARBA" id="ARBA00022777"/>
    </source>
</evidence>
<dbReference type="Gene3D" id="1.10.287.130">
    <property type="match status" value="1"/>
</dbReference>
<dbReference type="CDD" id="cd00082">
    <property type="entry name" value="HisKA"/>
    <property type="match status" value="1"/>
</dbReference>
<dbReference type="PANTHER" id="PTHR43304:SF1">
    <property type="entry name" value="PAC DOMAIN-CONTAINING PROTEIN"/>
    <property type="match status" value="1"/>
</dbReference>
<dbReference type="Pfam" id="PF00512">
    <property type="entry name" value="HisKA"/>
    <property type="match status" value="1"/>
</dbReference>
<dbReference type="Pfam" id="PF00989">
    <property type="entry name" value="PAS"/>
    <property type="match status" value="1"/>
</dbReference>
<evidence type="ECO:0000256" key="3">
    <source>
        <dbReference type="ARBA" id="ARBA00022553"/>
    </source>
</evidence>
<dbReference type="SUPFAM" id="SSF47384">
    <property type="entry name" value="Homodimeric domain of signal transducing histidine kinase"/>
    <property type="match status" value="1"/>
</dbReference>
<evidence type="ECO:0000256" key="7">
    <source>
        <dbReference type="ARBA" id="ARBA00022840"/>
    </source>
</evidence>
<dbReference type="Gene3D" id="3.30.565.10">
    <property type="entry name" value="Histidine kinase-like ATPase, C-terminal domain"/>
    <property type="match status" value="1"/>
</dbReference>
<evidence type="ECO:0000256" key="4">
    <source>
        <dbReference type="ARBA" id="ARBA00022679"/>
    </source>
</evidence>
<dbReference type="EMBL" id="BSPD01000064">
    <property type="protein sequence ID" value="GLS27013.1"/>
    <property type="molecule type" value="Genomic_DNA"/>
</dbReference>
<organism evidence="14 15">
    <name type="scientific">Marinibactrum halimedae</name>
    <dbReference type="NCBI Taxonomy" id="1444977"/>
    <lineage>
        <taxon>Bacteria</taxon>
        <taxon>Pseudomonadati</taxon>
        <taxon>Pseudomonadota</taxon>
        <taxon>Gammaproteobacteria</taxon>
        <taxon>Cellvibrionales</taxon>
        <taxon>Cellvibrionaceae</taxon>
        <taxon>Marinibactrum</taxon>
    </lineage>
</organism>
<evidence type="ECO:0000256" key="2">
    <source>
        <dbReference type="ARBA" id="ARBA00012438"/>
    </source>
</evidence>
<dbReference type="InterPro" id="IPR003594">
    <property type="entry name" value="HATPase_dom"/>
</dbReference>
<evidence type="ECO:0000259" key="12">
    <source>
        <dbReference type="PROSITE" id="PS50112"/>
    </source>
</evidence>
<dbReference type="Pfam" id="PF13426">
    <property type="entry name" value="PAS_9"/>
    <property type="match status" value="1"/>
</dbReference>
<dbReference type="SUPFAM" id="SSF55785">
    <property type="entry name" value="PYP-like sensor domain (PAS domain)"/>
    <property type="match status" value="2"/>
</dbReference>
<feature type="domain" description="PAS" evidence="12">
    <location>
        <begin position="5"/>
        <end position="75"/>
    </location>
</feature>
<dbReference type="InterPro" id="IPR013767">
    <property type="entry name" value="PAS_fold"/>
</dbReference>
<dbReference type="SUPFAM" id="SSF55874">
    <property type="entry name" value="ATPase domain of HSP90 chaperone/DNA topoisomerase II/histidine kinase"/>
    <property type="match status" value="1"/>
</dbReference>
<dbReference type="Proteomes" id="UP001156870">
    <property type="component" value="Unassembled WGS sequence"/>
</dbReference>
<dbReference type="GO" id="GO:0006355">
    <property type="term" value="P:regulation of DNA-templated transcription"/>
    <property type="evidence" value="ECO:0007669"/>
    <property type="project" value="InterPro"/>
</dbReference>
<evidence type="ECO:0000256" key="5">
    <source>
        <dbReference type="ARBA" id="ARBA00022741"/>
    </source>
</evidence>
<evidence type="ECO:0000259" key="13">
    <source>
        <dbReference type="PROSITE" id="PS50113"/>
    </source>
</evidence>
<dbReference type="InterPro" id="IPR004358">
    <property type="entry name" value="Sig_transdc_His_kin-like_C"/>
</dbReference>
<evidence type="ECO:0000313" key="14">
    <source>
        <dbReference type="EMBL" id="GLS27013.1"/>
    </source>
</evidence>
<dbReference type="SMART" id="SM00086">
    <property type="entry name" value="PAC"/>
    <property type="match status" value="2"/>
</dbReference>
<feature type="coiled-coil region" evidence="10">
    <location>
        <begin position="251"/>
        <end position="307"/>
    </location>
</feature>
<accession>A0AA37T8P1</accession>
<protein>
    <recommendedName>
        <fullName evidence="9">Sensor protein FixL</fullName>
        <ecNumber evidence="2">2.7.13.3</ecNumber>
    </recommendedName>
</protein>
<evidence type="ECO:0000256" key="10">
    <source>
        <dbReference type="SAM" id="Coils"/>
    </source>
</evidence>
<dbReference type="SMART" id="SM00388">
    <property type="entry name" value="HisKA"/>
    <property type="match status" value="1"/>
</dbReference>
<dbReference type="InterPro" id="IPR035965">
    <property type="entry name" value="PAS-like_dom_sf"/>
</dbReference>
<sequence length="505" mass="58060">MKFSHNDVLQAVMKTVIDGLIIIDQNGIILAFNDSASRIFGYKSSEVLNKNVKILMPDPYHSEHDQYLSNHLKTGIKKVIGKGREIIARRKSGEQFPMELGVNGMELDGEKFFVGTIRDISERKLAEKDIKDHAERSQAIMNTVLDGLIIIDHLGIIQEFNPSASRIFGYTREEVLGNNVKILMPEPYRSEHDTYLSNYESTGEKKVIGMGREILACRKSGEVFPMELGVNKLETFKETLYVGTIRDITTKKEAEKSIEQFIKNLETSNQELDQFAYIASHDLKEPLRGIANNAQFLQEDYAALIEEGGNRRINRINFLCRRMERLVDELLYYSRLGRQALAIQECNIKDLVTDVIETVIEPDSQDIHIKLEDDLPTIYCDKPRTRELFRNLIVNAIKYNNKPQKNIHIGYKSIKNPNDEETYQAFYIEDNGIGIDKRFHSDIFKIFKRLNEESEITKGSGVGLTFVKKIVEKHNGEIWLDSRIDEGTIFYFTLKSKNQEFKEGV</sequence>
<dbReference type="InterPro" id="IPR000700">
    <property type="entry name" value="PAS-assoc_C"/>
</dbReference>
<name>A0AA37T8P1_9GAMM</name>
<keyword evidence="6" id="KW-0418">Kinase</keyword>
<comment type="function">
    <text evidence="8">Putative oxygen sensor; modulates the activity of FixJ, a transcriptional activator of nitrogen fixation fixK gene. FixL probably acts as a kinase that phosphorylates FixJ.</text>
</comment>
<comment type="caution">
    <text evidence="14">The sequence shown here is derived from an EMBL/GenBank/DDBJ whole genome shotgun (WGS) entry which is preliminary data.</text>
</comment>
<dbReference type="PANTHER" id="PTHR43304">
    <property type="entry name" value="PHYTOCHROME-LIKE PROTEIN CPH1"/>
    <property type="match status" value="1"/>
</dbReference>
<dbReference type="InterPro" id="IPR003661">
    <property type="entry name" value="HisK_dim/P_dom"/>
</dbReference>
<dbReference type="NCBIfam" id="TIGR00229">
    <property type="entry name" value="sensory_box"/>
    <property type="match status" value="2"/>
</dbReference>
<proteinExistence type="predicted"/>
<dbReference type="InterPro" id="IPR036890">
    <property type="entry name" value="HATPase_C_sf"/>
</dbReference>
<dbReference type="InterPro" id="IPR036097">
    <property type="entry name" value="HisK_dim/P_sf"/>
</dbReference>
<keyword evidence="5" id="KW-0547">Nucleotide-binding</keyword>
<dbReference type="GO" id="GO:0000155">
    <property type="term" value="F:phosphorelay sensor kinase activity"/>
    <property type="evidence" value="ECO:0007669"/>
    <property type="project" value="InterPro"/>
</dbReference>
<evidence type="ECO:0000313" key="15">
    <source>
        <dbReference type="Proteomes" id="UP001156870"/>
    </source>
</evidence>
<dbReference type="SMART" id="SM00091">
    <property type="entry name" value="PAS"/>
    <property type="match status" value="2"/>
</dbReference>
<keyword evidence="7" id="KW-0067">ATP-binding</keyword>
<keyword evidence="15" id="KW-1185">Reference proteome</keyword>
<feature type="domain" description="PAS" evidence="12">
    <location>
        <begin position="133"/>
        <end position="186"/>
    </location>
</feature>